<reference evidence="1 2" key="1">
    <citation type="submission" date="2018-11" db="EMBL/GenBank/DDBJ databases">
        <title>Phylogenetic determinants of toxin gene distribution in genomes of Brevibacillus laterosporus.</title>
        <authorList>
            <person name="Glare T.R."/>
            <person name="Durrant A."/>
            <person name="Berry C."/>
            <person name="Palma L."/>
            <person name="Ormskirk M."/>
            <person name="Cox M.O."/>
        </authorList>
    </citation>
    <scope>NUCLEOTIDE SEQUENCE [LARGE SCALE GENOMIC DNA]</scope>
    <source>
        <strain evidence="1 2">1821L</strain>
    </source>
</reference>
<evidence type="ECO:0000313" key="2">
    <source>
        <dbReference type="Proteomes" id="UP000319432"/>
    </source>
</evidence>
<sequence>MTRLDIDIDLNGLRTSGQRIASLMPAYRKKLLATMGRGAKRGMHDVLDEWKVEAVDLAPLDKGLLRRGIHTKVTGKSANLTATIQSSAVESSNGQRFDYAYYLHNVYPEKYGDSFQNPTTPGTIPNYLEKPAEENKERWKQMIEDEIKAEMSRAGYNIR</sequence>
<proteinExistence type="predicted"/>
<protein>
    <submittedName>
        <fullName evidence="1">HK97 gp10 family phage protein</fullName>
    </submittedName>
</protein>
<dbReference type="Proteomes" id="UP000319432">
    <property type="component" value="Chromosome"/>
</dbReference>
<keyword evidence="2" id="KW-1185">Reference proteome</keyword>
<dbReference type="EMBL" id="CP033464">
    <property type="protein sequence ID" value="QDX93635.1"/>
    <property type="molecule type" value="Genomic_DNA"/>
</dbReference>
<dbReference type="OrthoDB" id="2476432at2"/>
<name>A0A518V9F8_BRELA</name>
<dbReference type="AlphaFoldDB" id="A0A518V9F8"/>
<organism evidence="1 2">
    <name type="scientific">Brevibacillus laterosporus</name>
    <name type="common">Bacillus laterosporus</name>
    <dbReference type="NCBI Taxonomy" id="1465"/>
    <lineage>
        <taxon>Bacteria</taxon>
        <taxon>Bacillati</taxon>
        <taxon>Bacillota</taxon>
        <taxon>Bacilli</taxon>
        <taxon>Bacillales</taxon>
        <taxon>Paenibacillaceae</taxon>
        <taxon>Brevibacillus</taxon>
    </lineage>
</organism>
<evidence type="ECO:0000313" key="1">
    <source>
        <dbReference type="EMBL" id="QDX93635.1"/>
    </source>
</evidence>
<gene>
    <name evidence="1" type="ORF">EEL30_15820</name>
</gene>
<accession>A0A518V9F8</accession>